<feature type="domain" description="PhoU" evidence="9">
    <location>
        <begin position="25"/>
        <end position="111"/>
    </location>
</feature>
<dbReference type="PANTHER" id="PTHR42930:SF3">
    <property type="entry name" value="PHOSPHATE-SPECIFIC TRANSPORT SYSTEM ACCESSORY PROTEIN PHOU"/>
    <property type="match status" value="1"/>
</dbReference>
<accession>A0A1H4E2F7</accession>
<evidence type="ECO:0000259" key="9">
    <source>
        <dbReference type="Pfam" id="PF01895"/>
    </source>
</evidence>
<evidence type="ECO:0000256" key="5">
    <source>
        <dbReference type="ARBA" id="ARBA00022490"/>
    </source>
</evidence>
<dbReference type="FunFam" id="1.20.58.220:FF:000004">
    <property type="entry name" value="Phosphate-specific transport system accessory protein PhoU"/>
    <property type="match status" value="1"/>
</dbReference>
<dbReference type="Pfam" id="PF01895">
    <property type="entry name" value="PhoU"/>
    <property type="match status" value="2"/>
</dbReference>
<dbReference type="InterPro" id="IPR026022">
    <property type="entry name" value="PhoU_dom"/>
</dbReference>
<reference evidence="10 11" key="1">
    <citation type="submission" date="2016-10" db="EMBL/GenBank/DDBJ databases">
        <authorList>
            <person name="de Groot N.N."/>
        </authorList>
    </citation>
    <scope>NUCLEOTIDE SEQUENCE [LARGE SCALE GENOMIC DNA]</scope>
    <source>
        <strain evidence="10 11">CGMCC 1.3430</strain>
    </source>
</reference>
<keyword evidence="4 8" id="KW-0813">Transport</keyword>
<dbReference type="InterPro" id="IPR028366">
    <property type="entry name" value="PhoU"/>
</dbReference>
<evidence type="ECO:0000256" key="2">
    <source>
        <dbReference type="ARBA" id="ARBA00008107"/>
    </source>
</evidence>
<evidence type="ECO:0000256" key="6">
    <source>
        <dbReference type="ARBA" id="ARBA00022592"/>
    </source>
</evidence>
<dbReference type="GO" id="GO:0005737">
    <property type="term" value="C:cytoplasm"/>
    <property type="evidence" value="ECO:0007669"/>
    <property type="project" value="UniProtKB-SubCell"/>
</dbReference>
<comment type="function">
    <text evidence="7 8">Plays a role in the regulation of phosphate uptake.</text>
</comment>
<comment type="subcellular location">
    <subcellularLocation>
        <location evidence="1 8">Cytoplasm</location>
    </subcellularLocation>
</comment>
<evidence type="ECO:0000256" key="4">
    <source>
        <dbReference type="ARBA" id="ARBA00022448"/>
    </source>
</evidence>
<dbReference type="PANTHER" id="PTHR42930">
    <property type="entry name" value="PHOSPHATE-SPECIFIC TRANSPORT SYSTEM ACCESSORY PROTEIN PHOU"/>
    <property type="match status" value="1"/>
</dbReference>
<dbReference type="PIRSF" id="PIRSF003107">
    <property type="entry name" value="PhoU"/>
    <property type="match status" value="1"/>
</dbReference>
<dbReference type="GO" id="GO:0045936">
    <property type="term" value="P:negative regulation of phosphate metabolic process"/>
    <property type="evidence" value="ECO:0007669"/>
    <property type="project" value="InterPro"/>
</dbReference>
<dbReference type="AlphaFoldDB" id="A0A1H4E2F7"/>
<evidence type="ECO:0000256" key="8">
    <source>
        <dbReference type="PIRNR" id="PIRNR003107"/>
    </source>
</evidence>
<organism evidence="10 11">
    <name type="scientific">Alkalimonas amylolytica</name>
    <dbReference type="NCBI Taxonomy" id="152573"/>
    <lineage>
        <taxon>Bacteria</taxon>
        <taxon>Pseudomonadati</taxon>
        <taxon>Pseudomonadota</taxon>
        <taxon>Gammaproteobacteria</taxon>
        <taxon>Alkalimonas</taxon>
    </lineage>
</organism>
<evidence type="ECO:0000256" key="7">
    <source>
        <dbReference type="ARBA" id="ARBA00056181"/>
    </source>
</evidence>
<comment type="subunit">
    <text evidence="3 8">Homodimer.</text>
</comment>
<evidence type="ECO:0000313" key="10">
    <source>
        <dbReference type="EMBL" id="SEA78938.1"/>
    </source>
</evidence>
<keyword evidence="6 8" id="KW-0592">Phosphate transport</keyword>
<dbReference type="GO" id="GO:0030643">
    <property type="term" value="P:intracellular phosphate ion homeostasis"/>
    <property type="evidence" value="ECO:0007669"/>
    <property type="project" value="InterPro"/>
</dbReference>
<dbReference type="OrthoDB" id="9814256at2"/>
<name>A0A1H4E2F7_ALKAM</name>
<dbReference type="GO" id="GO:0006817">
    <property type="term" value="P:phosphate ion transport"/>
    <property type="evidence" value="ECO:0007669"/>
    <property type="project" value="UniProtKB-KW"/>
</dbReference>
<dbReference type="SUPFAM" id="SSF109755">
    <property type="entry name" value="PhoU-like"/>
    <property type="match status" value="1"/>
</dbReference>
<dbReference type="Gene3D" id="1.20.58.220">
    <property type="entry name" value="Phosphate transport system protein phou homolog 2, domain 2"/>
    <property type="match status" value="2"/>
</dbReference>
<keyword evidence="5 8" id="KW-0963">Cytoplasm</keyword>
<comment type="similarity">
    <text evidence="2 8">Belongs to the PhoU family.</text>
</comment>
<feature type="domain" description="PhoU" evidence="9">
    <location>
        <begin position="129"/>
        <end position="211"/>
    </location>
</feature>
<sequence length="239" mass="27286">MMNKITGHYSQSYDDELNEAVDRLLTMGALVEQQLRDAIKAFIKGDRDLALEVIQTDRTVNTHEIGIEEHCLEIIARRQPAARDLRLIVGVLKSINDVERIGDQAEHIAKQLLDEECQRPTEAQLEDIEMMGDKVLHMLQQSLSAFKEMDAALALAILKQDKLVDHDYGRILRHNLTYMLEDTRQITRGLHLIWVARALERIGDHAQNICEFSIFIAKGQNVSHLTEEEVEAVVDKGRK</sequence>
<protein>
    <recommendedName>
        <fullName evidence="8">Phosphate-specific transport system accessory protein PhoU</fullName>
    </recommendedName>
</protein>
<dbReference type="EMBL" id="FNRM01000006">
    <property type="protein sequence ID" value="SEA78938.1"/>
    <property type="molecule type" value="Genomic_DNA"/>
</dbReference>
<evidence type="ECO:0000256" key="1">
    <source>
        <dbReference type="ARBA" id="ARBA00004496"/>
    </source>
</evidence>
<gene>
    <name evidence="10" type="ORF">SAMN04488051_106168</name>
</gene>
<dbReference type="RefSeq" id="WP_091343462.1">
    <property type="nucleotide sequence ID" value="NZ_FNRM01000006.1"/>
</dbReference>
<dbReference type="Proteomes" id="UP000198773">
    <property type="component" value="Unassembled WGS sequence"/>
</dbReference>
<dbReference type="NCBIfam" id="TIGR02135">
    <property type="entry name" value="phoU_full"/>
    <property type="match status" value="1"/>
</dbReference>
<proteinExistence type="inferred from homology"/>
<evidence type="ECO:0000256" key="3">
    <source>
        <dbReference type="ARBA" id="ARBA00011738"/>
    </source>
</evidence>
<keyword evidence="11" id="KW-1185">Reference proteome</keyword>
<evidence type="ECO:0000313" key="11">
    <source>
        <dbReference type="Proteomes" id="UP000198773"/>
    </source>
</evidence>
<dbReference type="STRING" id="152573.SAMN04488051_106168"/>
<dbReference type="InterPro" id="IPR038078">
    <property type="entry name" value="PhoU-like_sf"/>
</dbReference>